<protein>
    <submittedName>
        <fullName evidence="1">Uncharacterized protein</fullName>
    </submittedName>
</protein>
<name>D2ZVN0_NEIM2</name>
<comment type="caution">
    <text evidence="1">The sequence shown here is derived from an EMBL/GenBank/DDBJ whole genome shotgun (WGS) entry which is preliminary data.</text>
</comment>
<dbReference type="EMBL" id="ACDX02000005">
    <property type="protein sequence ID" value="EFC89011.1"/>
    <property type="molecule type" value="Genomic_DNA"/>
</dbReference>
<accession>D2ZVN0</accession>
<proteinExistence type="predicted"/>
<evidence type="ECO:0000313" key="2">
    <source>
        <dbReference type="Proteomes" id="UP000003344"/>
    </source>
</evidence>
<sequence>MSFVNTIRRFQTTFFPSWIHVEALRHQRTATYSGLTLNQYGVASP</sequence>
<organism evidence="1 2">
    <name type="scientific">Neisseria mucosa (strain ATCC 25996 / DSM 4631 / NCTC 10774 / M26)</name>
    <dbReference type="NCBI Taxonomy" id="546266"/>
    <lineage>
        <taxon>Bacteria</taxon>
        <taxon>Pseudomonadati</taxon>
        <taxon>Pseudomonadota</taxon>
        <taxon>Betaproteobacteria</taxon>
        <taxon>Neisseriales</taxon>
        <taxon>Neisseriaceae</taxon>
        <taxon>Neisseria</taxon>
    </lineage>
</organism>
<reference evidence="1 2" key="1">
    <citation type="submission" date="2009-10" db="EMBL/GenBank/DDBJ databases">
        <authorList>
            <person name="Weinstock G."/>
            <person name="Sodergren E."/>
            <person name="Clifton S."/>
            <person name="Fulton L."/>
            <person name="Fulton B."/>
            <person name="Courtney L."/>
            <person name="Fronick C."/>
            <person name="Harrison M."/>
            <person name="Strong C."/>
            <person name="Farmer C."/>
            <person name="Delahaunty K."/>
            <person name="Markovic C."/>
            <person name="Hall O."/>
            <person name="Minx P."/>
            <person name="Tomlinson C."/>
            <person name="Mitreva M."/>
            <person name="Nelson J."/>
            <person name="Hou S."/>
            <person name="Wollam A."/>
            <person name="Pepin K.H."/>
            <person name="Johnson M."/>
            <person name="Bhonagiri V."/>
            <person name="Nash W.E."/>
            <person name="Warren W."/>
            <person name="Chinwalla A."/>
            <person name="Mardis E.R."/>
            <person name="Wilson R.K."/>
        </authorList>
    </citation>
    <scope>NUCLEOTIDE SEQUENCE [LARGE SCALE GENOMIC DNA]</scope>
    <source>
        <strain evidence="2">ATCC 25996 / DSM 4631 / NCTC 10774 / M26</strain>
    </source>
</reference>
<evidence type="ECO:0000313" key="1">
    <source>
        <dbReference type="EMBL" id="EFC89011.1"/>
    </source>
</evidence>
<dbReference type="Proteomes" id="UP000003344">
    <property type="component" value="Unassembled WGS sequence"/>
</dbReference>
<dbReference type="AlphaFoldDB" id="D2ZVN0"/>
<gene>
    <name evidence="1" type="ORF">NEIMUCOT_04673</name>
</gene>
<dbReference type="STRING" id="546266.NEIMUCOT_04673"/>